<keyword evidence="3" id="KW-1185">Reference proteome</keyword>
<dbReference type="AlphaFoldDB" id="A0A918JCS6"/>
<evidence type="ECO:0000313" key="2">
    <source>
        <dbReference type="EMBL" id="GGW74151.1"/>
    </source>
</evidence>
<feature type="region of interest" description="Disordered" evidence="1">
    <location>
        <begin position="26"/>
        <end position="89"/>
    </location>
</feature>
<comment type="caution">
    <text evidence="2">The sequence shown here is derived from an EMBL/GenBank/DDBJ whole genome shotgun (WGS) entry which is preliminary data.</text>
</comment>
<evidence type="ECO:0008006" key="4">
    <source>
        <dbReference type="Google" id="ProtNLM"/>
    </source>
</evidence>
<organism evidence="2 3">
    <name type="scientific">Alteromonas halophila</name>
    <dbReference type="NCBI Taxonomy" id="516698"/>
    <lineage>
        <taxon>Bacteria</taxon>
        <taxon>Pseudomonadati</taxon>
        <taxon>Pseudomonadota</taxon>
        <taxon>Gammaproteobacteria</taxon>
        <taxon>Alteromonadales</taxon>
        <taxon>Alteromonadaceae</taxon>
        <taxon>Alteromonas/Salinimonas group</taxon>
        <taxon>Alteromonas</taxon>
    </lineage>
</organism>
<reference evidence="2" key="1">
    <citation type="journal article" date="2014" name="Int. J. Syst. Evol. Microbiol.">
        <title>Complete genome sequence of Corynebacterium casei LMG S-19264T (=DSM 44701T), isolated from a smear-ripened cheese.</title>
        <authorList>
            <consortium name="US DOE Joint Genome Institute (JGI-PGF)"/>
            <person name="Walter F."/>
            <person name="Albersmeier A."/>
            <person name="Kalinowski J."/>
            <person name="Ruckert C."/>
        </authorList>
    </citation>
    <scope>NUCLEOTIDE SEQUENCE</scope>
    <source>
        <strain evidence="2">KCTC 22164</strain>
    </source>
</reference>
<accession>A0A918JCS6</accession>
<dbReference type="Proteomes" id="UP000631300">
    <property type="component" value="Unassembled WGS sequence"/>
</dbReference>
<protein>
    <recommendedName>
        <fullName evidence="4">Alanine acetyltransferase</fullName>
    </recommendedName>
</protein>
<evidence type="ECO:0000256" key="1">
    <source>
        <dbReference type="SAM" id="MobiDB-lite"/>
    </source>
</evidence>
<feature type="compositionally biased region" description="Polar residues" evidence="1">
    <location>
        <begin position="36"/>
        <end position="58"/>
    </location>
</feature>
<dbReference type="EMBL" id="BMXP01000001">
    <property type="protein sequence ID" value="GGW74151.1"/>
    <property type="molecule type" value="Genomic_DNA"/>
</dbReference>
<feature type="compositionally biased region" description="Basic and acidic residues" evidence="1">
    <location>
        <begin position="67"/>
        <end position="80"/>
    </location>
</feature>
<reference evidence="2" key="2">
    <citation type="submission" date="2020-09" db="EMBL/GenBank/DDBJ databases">
        <authorList>
            <person name="Sun Q."/>
            <person name="Kim S."/>
        </authorList>
    </citation>
    <scope>NUCLEOTIDE SEQUENCE</scope>
    <source>
        <strain evidence="2">KCTC 22164</strain>
    </source>
</reference>
<gene>
    <name evidence="2" type="ORF">GCM10007391_02430</name>
</gene>
<name>A0A918JCS6_9ALTE</name>
<evidence type="ECO:0000313" key="3">
    <source>
        <dbReference type="Proteomes" id="UP000631300"/>
    </source>
</evidence>
<sequence>MVTRFQQAVLQEMGIPLWVPQDEVKPDDTAIAAPRTQASVPSQQATSQPATRSDNSSGHLAAIRQSLADKKPDNKTDKKPATSTTTDAPAAKLQALSEQAQSSAFMNDVRTAFAQTGRAMPAKVLVGETLGLTPDALTLPGEPGKLDAADKRRLWALIVEGHTA</sequence>
<proteinExistence type="predicted"/>
<dbReference type="RefSeq" id="WP_189403267.1">
    <property type="nucleotide sequence ID" value="NZ_BMXP01000001.1"/>
</dbReference>